<proteinExistence type="predicted"/>
<reference evidence="1" key="1">
    <citation type="submission" date="2018-06" db="EMBL/GenBank/DDBJ databases">
        <authorList>
            <person name="Zhirakovskaya E."/>
        </authorList>
    </citation>
    <scope>NUCLEOTIDE SEQUENCE</scope>
</reference>
<evidence type="ECO:0008006" key="2">
    <source>
        <dbReference type="Google" id="ProtNLM"/>
    </source>
</evidence>
<dbReference type="AlphaFoldDB" id="A0A3B0WBQ1"/>
<sequence length="428" mass="45360">MILIAFTVTGENIELTTSKDNTAFESSLLAKSNGAGDYFFAGRIAQPADSVRRGLIYFDLSAVPTGSTINDVSLELTSSRSIAGLRTLSIHRAESDWGEGASDSSFMGGGGGGADAEIGDATWLHTFYDQDTWNNVGGDYTATESASTDMIGEQTGEFSSAQLTADVQNWIDGTTDNFGWFVIGDESTLTTAFRFNSRENDDSSTRPKLIIDYSLPQTSMVPAKDNTLYESNDGSTSNGLGGKVFFGKPNNGQLRRGVLEFDVSGLPAFANITSVTVDLTVIDIPGAAQNGSAALHLALAEWGEGTSSGNGQGAPSQADDATWIHTFYDTDTWTTAGGDFMPNASATSNFTDQTNTISFSSSAGLIADVSTWHQDSQNNHGWILLGDEANNGNVRSVGSLNNSTAASRPTLTIEYFVPVDLIFANGFE</sequence>
<evidence type="ECO:0000313" key="1">
    <source>
        <dbReference type="EMBL" id="VAW48167.1"/>
    </source>
</evidence>
<accession>A0A3B0WBQ1</accession>
<gene>
    <name evidence="1" type="ORF">MNBD_GAMMA02-744</name>
</gene>
<dbReference type="NCBIfam" id="NF033679">
    <property type="entry name" value="DNRLRE_dom"/>
    <property type="match status" value="2"/>
</dbReference>
<name>A0A3B0WBQ1_9ZZZZ</name>
<dbReference type="EMBL" id="UOFA01000391">
    <property type="protein sequence ID" value="VAW48167.1"/>
    <property type="molecule type" value="Genomic_DNA"/>
</dbReference>
<protein>
    <recommendedName>
        <fullName evidence="2">DNRLRE domain-containing protein</fullName>
    </recommendedName>
</protein>
<organism evidence="1">
    <name type="scientific">hydrothermal vent metagenome</name>
    <dbReference type="NCBI Taxonomy" id="652676"/>
    <lineage>
        <taxon>unclassified sequences</taxon>
        <taxon>metagenomes</taxon>
        <taxon>ecological metagenomes</taxon>
    </lineage>
</organism>